<dbReference type="Gene3D" id="3.30.565.10">
    <property type="entry name" value="Histidine kinase-like ATPase, C-terminal domain"/>
    <property type="match status" value="1"/>
</dbReference>
<evidence type="ECO:0000313" key="8">
    <source>
        <dbReference type="Proteomes" id="UP001497512"/>
    </source>
</evidence>
<gene>
    <name evidence="7" type="ORF">CSSPTR1EN2_LOCUS4365</name>
</gene>
<protein>
    <recommendedName>
        <fullName evidence="6">Cytochrome c domain-containing protein</fullName>
    </recommendedName>
</protein>
<feature type="coiled-coil region" evidence="4">
    <location>
        <begin position="2169"/>
        <end position="2203"/>
    </location>
</feature>
<evidence type="ECO:0000259" key="6">
    <source>
        <dbReference type="PROSITE" id="PS51007"/>
    </source>
</evidence>
<reference evidence="7" key="1">
    <citation type="submission" date="2024-02" db="EMBL/GenBank/DDBJ databases">
        <authorList>
            <consortium name="ELIXIR-Norway"/>
            <consortium name="Elixir Norway"/>
        </authorList>
    </citation>
    <scope>NUCLEOTIDE SEQUENCE</scope>
</reference>
<dbReference type="PANTHER" id="PTHR33566:SF1">
    <property type="entry name" value="EN_SPM-LIKE TRANSPOSON-RELATED"/>
    <property type="match status" value="1"/>
</dbReference>
<keyword evidence="2 3" id="KW-0408">Iron</keyword>
<sequence length="2230" mass="247125">MSGVSPKVTPKQSGRHKARPVGSQVSESSIGGPERGEPERGIVVFPSQGLGNSSVSQCSPCHTTKKKRGRSHDVGGNLTDAEFSSEPSPSSRVYSESKKRFKELLPPLPPAVRSGKHVQVLLPNQRTISILLVAGLGCFEQFMADVETVEKGAEWDTSRKVEWGVNVRLLDLNGNTIADDASLLLAIKGRKPTVLLEDGHRDSKHHDSSMWNVTPEPMMLGRLPQGYNMETALADEVDNALQAVWGVQNQKRLVSVDIEKDKISIFDTGTGMDGNSICKWGTVGSSSHRDVHKQGVGGNPPFLKPFLGKYGAGGVAAALHLGKFVTVSSKTRESRKVVKLVIEQEALQNRHNADPDLNGQWQTEGEVRDMTEEEKKKAPDGSFTLVEITKLKKQYSGAQGWKTIKIKQLLADIYYPYIHLDYGIANSSLSFPIQFEVNGQNLVEVMDCEFGITNLHSGNGDPFLIDLELTSFTDDPAVGARSRAQNKEKAHAQIQCQYFPNQKGKEMLDTILEELAGRGLASKTFESMPRVAVRWLGRLLPDNHWGILPFMKISPKKIRDGWKLHWGKRVKATIYVDAGFYPTQSKTLLERDNPFTVALEKLGDPDEIARSSAAGVEIVLKVKGKVIKMPELVEEYMCWLKEMHEEYDEEVEFLDQGTYIIGHPRLEELGLNKDSTNLAIMFFKHMKDDKGEWNAGGLTPIRIKLQKGAFKGLKNDLYATIEWFYFHGTGEEHGEVRMICRPIDIAEEGGSKMKTSQGDIIFLLNKSIPISVTTLTNSDKCKRLSPDEWQKKENELSSKVPAKIDVLNEADSKTFQCDKAFPSKLQAGSELPPQFLAVVRPKQGTGASCKQGMIVAEALEIRLQVTFSPVQIITEPFPTKTRSIVTKSGGNEVICEVMVKGGDIINGVKGLYLFDTKVLGLEGKLVKQGTYTFIWSMVTPKYESVAPAVRKVNVSAATQTKRWTICNHMGSCAAEHPDNPICITTRLKKQLVDDLYLAKFDAFGNQQVFGRMLPSLELSAQTPDGRTVLKGCTIGSDTLKLSENKLHVCIQKKVLFSKGNLDPIAPSYDAELLFVIKDKSIGETKPVMTEFPKLKCQIYPGELVSFTIKTSPPLETGPPLCFTDPFQPNDVIEALSIQGKDEFGNNVEKGPKVRVAMDGLAFQDKTGPIREVNRHGCVELGGLLRVTASYNCTGSITFSSESQIRGRQSLEICFKVVDRHLQFGLEVPTNWLVASTVDGILLEVVDSAGVVDTRVDGPYHTLTLNWMKNIICPIVKGRCELPSFELPGRQGLWVGTVSHSTFDSMKLELKLQLGLGSAHHLALPAEEQDLNVQCGESKVVKFTALDARGQPARLSEDMIKNLEVDIQPELELEKSAQVAKLLSDIEINELNSNPIHYAVSLLIGGQVGAYKILLKDSSGILQQQPGSTAILTWRVNLEHGRLARIKPVVLTSTSNNWPTLSESDAVLLETATMSLIVAQLSMFPAIQIHMLDTYNNLCPYYDRQILDLVLVPEDCKDSRADTQKHQCEISNGIGLFMPFKLEVKAGRYDVMVHISSMVFRKGFPRPAEAHMSLDVLPGNYPSAMRFLDVCPSTMECTPDMQVLPEIIVEVVSADGKPVQGLTSPVMILQSDGMEPSQNKEYYGEPLETKPILEAISGAMGPMHFRFSHIYVPPSAGVYSLQVFLPGYDIPSLSHELDVRHGRPTEMQVSLEGPGKTGQVVEVKLVDAHGNVCSAVSDLSLSLDLEASDEDSECSVLAGGVVRSCVLKSNKFANLKNGLARFQELQLSAGKPGPYILTVSVVGEECPAFSLPSTRTQMMVIHGHTEQRLQEEMTALASKIKETKVEQAHLRRSKMVLEKEIAHQKDVTEELLREQDMIQRRCVEAQDQIILSREHNQPVRTDQHVRAELRQHGGHLAARVFQELCDRDRHGSASFLKGEGIGVPATLARVENQDLNTTLSEYIGVKSLLTLVCKTQRGVSSLEVKDAHGNVDQRVGIHAAAAPLQIRGRFEALALEDLQPFSGGVIRNHPQLLLNMRPVESTGFLGFAANLLHMNEEQLSIRVTLRSKGDQQFGLRETLFYDLFRHLQVYDTKENMLQAKQRHLLQSGAVSLDGGVITSNMRQRLGPRRASPVSFALVSYEERCATSGLIPPTSDAFERRQALQKVCSSVERHKQQLAQREDELLKKTHEIAALEKSLREYEIKERNLFAAARNQQEDNAIHNNDKLYIYM</sequence>
<evidence type="ECO:0000256" key="5">
    <source>
        <dbReference type="SAM" id="MobiDB-lite"/>
    </source>
</evidence>
<feature type="domain" description="Cytochrome c" evidence="6">
    <location>
        <begin position="36"/>
        <end position="188"/>
    </location>
</feature>
<evidence type="ECO:0000256" key="4">
    <source>
        <dbReference type="SAM" id="Coils"/>
    </source>
</evidence>
<organism evidence="7 8">
    <name type="scientific">Sphagnum troendelagicum</name>
    <dbReference type="NCBI Taxonomy" id="128251"/>
    <lineage>
        <taxon>Eukaryota</taxon>
        <taxon>Viridiplantae</taxon>
        <taxon>Streptophyta</taxon>
        <taxon>Embryophyta</taxon>
        <taxon>Bryophyta</taxon>
        <taxon>Sphagnophytina</taxon>
        <taxon>Sphagnopsida</taxon>
        <taxon>Sphagnales</taxon>
        <taxon>Sphagnaceae</taxon>
        <taxon>Sphagnum</taxon>
    </lineage>
</organism>
<proteinExistence type="predicted"/>
<dbReference type="Proteomes" id="UP001497512">
    <property type="component" value="Chromosome 12"/>
</dbReference>
<keyword evidence="1 3" id="KW-0479">Metal-binding</keyword>
<feature type="compositionally biased region" description="Low complexity" evidence="5">
    <location>
        <begin position="84"/>
        <end position="94"/>
    </location>
</feature>
<feature type="region of interest" description="Disordered" evidence="5">
    <location>
        <begin position="1"/>
        <end position="97"/>
    </location>
</feature>
<dbReference type="Pfam" id="PF13589">
    <property type="entry name" value="HATPase_c_3"/>
    <property type="match status" value="1"/>
</dbReference>
<accession>A0ABP0TJN1</accession>
<dbReference type="SUPFAM" id="SSF55874">
    <property type="entry name" value="ATPase domain of HSP90 chaperone/DNA topoisomerase II/histidine kinase"/>
    <property type="match status" value="1"/>
</dbReference>
<keyword evidence="3" id="KW-0349">Heme</keyword>
<dbReference type="EMBL" id="OZ019904">
    <property type="protein sequence ID" value="CAK9198295.1"/>
    <property type="molecule type" value="Genomic_DNA"/>
</dbReference>
<evidence type="ECO:0000256" key="1">
    <source>
        <dbReference type="ARBA" id="ARBA00022723"/>
    </source>
</evidence>
<dbReference type="PROSITE" id="PS51007">
    <property type="entry name" value="CYTC"/>
    <property type="match status" value="1"/>
</dbReference>
<dbReference type="InterPro" id="IPR036890">
    <property type="entry name" value="HATPase_C_sf"/>
</dbReference>
<feature type="compositionally biased region" description="Polar residues" evidence="5">
    <location>
        <begin position="49"/>
        <end position="62"/>
    </location>
</feature>
<evidence type="ECO:0000313" key="7">
    <source>
        <dbReference type="EMBL" id="CAK9198295.1"/>
    </source>
</evidence>
<dbReference type="InterPro" id="IPR009056">
    <property type="entry name" value="Cyt_c-like_dom"/>
</dbReference>
<keyword evidence="4" id="KW-0175">Coiled coil</keyword>
<evidence type="ECO:0000256" key="2">
    <source>
        <dbReference type="ARBA" id="ARBA00023004"/>
    </source>
</evidence>
<dbReference type="PANTHER" id="PTHR33566">
    <property type="entry name" value="EN/SPM-LIKE TRANSPOSON-RELATED"/>
    <property type="match status" value="1"/>
</dbReference>
<name>A0ABP0TJN1_9BRYO</name>
<evidence type="ECO:0000256" key="3">
    <source>
        <dbReference type="PROSITE-ProRule" id="PRU00433"/>
    </source>
</evidence>
<keyword evidence="8" id="KW-1185">Reference proteome</keyword>